<dbReference type="InterPro" id="IPR056924">
    <property type="entry name" value="SH3_Tf2-1"/>
</dbReference>
<reference evidence="2" key="1">
    <citation type="submission" date="2021-03" db="EMBL/GenBank/DDBJ databases">
        <title>Draft genome sequence of rust myrtle Austropuccinia psidii MF-1, a brazilian biotype.</title>
        <authorList>
            <person name="Quecine M.C."/>
            <person name="Pachon D.M.R."/>
            <person name="Bonatelli M.L."/>
            <person name="Correr F.H."/>
            <person name="Franceschini L.M."/>
            <person name="Leite T.F."/>
            <person name="Margarido G.R.A."/>
            <person name="Almeida C.A."/>
            <person name="Ferrarezi J.A."/>
            <person name="Labate C.A."/>
        </authorList>
    </citation>
    <scope>NUCLEOTIDE SEQUENCE</scope>
    <source>
        <strain evidence="2">MF-1</strain>
    </source>
</reference>
<dbReference type="OrthoDB" id="3211671at2759"/>
<gene>
    <name evidence="2" type="ORF">O181_120495</name>
</gene>
<dbReference type="Proteomes" id="UP000765509">
    <property type="component" value="Unassembled WGS sequence"/>
</dbReference>
<feature type="domain" description="Tf2-1-like SH3-like" evidence="1">
    <location>
        <begin position="36"/>
        <end position="98"/>
    </location>
</feature>
<dbReference type="EMBL" id="AVOT02108360">
    <property type="protein sequence ID" value="MBW0580780.1"/>
    <property type="molecule type" value="Genomic_DNA"/>
</dbReference>
<keyword evidence="3" id="KW-1185">Reference proteome</keyword>
<dbReference type="Pfam" id="PF24626">
    <property type="entry name" value="SH3_Tf2-1"/>
    <property type="match status" value="1"/>
</dbReference>
<dbReference type="AlphaFoldDB" id="A0A9Q3KKA2"/>
<evidence type="ECO:0000313" key="2">
    <source>
        <dbReference type="EMBL" id="MBW0580780.1"/>
    </source>
</evidence>
<sequence>MWKRECETAARFIAEAKKYKKQRYDKTKNEPDFREGNQVLVSTFNFHNLKGSKKMRESFMGPLAIIRLIRNNTDGVRLTEEFSRKHPVFQVSFVKPYHQTGEDRFPSRNKRNTSQYIVQVEDFPVPVKNIIKTRKIRLNGKDHRQHLVRFKNQEADKERWFSEDAISDGDLHLRIFRASRRNKQPHQ</sequence>
<protein>
    <recommendedName>
        <fullName evidence="1">Tf2-1-like SH3-like domain-containing protein</fullName>
    </recommendedName>
</protein>
<accession>A0A9Q3KKA2</accession>
<comment type="caution">
    <text evidence="2">The sequence shown here is derived from an EMBL/GenBank/DDBJ whole genome shotgun (WGS) entry which is preliminary data.</text>
</comment>
<evidence type="ECO:0000259" key="1">
    <source>
        <dbReference type="Pfam" id="PF24626"/>
    </source>
</evidence>
<evidence type="ECO:0000313" key="3">
    <source>
        <dbReference type="Proteomes" id="UP000765509"/>
    </source>
</evidence>
<name>A0A9Q3KKA2_9BASI</name>
<organism evidence="2 3">
    <name type="scientific">Austropuccinia psidii MF-1</name>
    <dbReference type="NCBI Taxonomy" id="1389203"/>
    <lineage>
        <taxon>Eukaryota</taxon>
        <taxon>Fungi</taxon>
        <taxon>Dikarya</taxon>
        <taxon>Basidiomycota</taxon>
        <taxon>Pucciniomycotina</taxon>
        <taxon>Pucciniomycetes</taxon>
        <taxon>Pucciniales</taxon>
        <taxon>Sphaerophragmiaceae</taxon>
        <taxon>Austropuccinia</taxon>
    </lineage>
</organism>
<proteinExistence type="predicted"/>